<dbReference type="InterPro" id="IPR000266">
    <property type="entry name" value="Ribosomal_uS17"/>
</dbReference>
<dbReference type="InterPro" id="IPR032440">
    <property type="entry name" value="Ribosomal_uS17_N"/>
</dbReference>
<evidence type="ECO:0000313" key="8">
    <source>
        <dbReference type="Proteomes" id="UP000717515"/>
    </source>
</evidence>
<feature type="domain" description="Small ribosomal subunit protein uS17 N-terminal" evidence="6">
    <location>
        <begin position="168"/>
        <end position="231"/>
    </location>
</feature>
<dbReference type="AlphaFoldDB" id="A0A9P8D3B9"/>
<dbReference type="PANTHER" id="PTHR10744">
    <property type="entry name" value="40S RIBOSOMAL PROTEIN S11 FAMILY MEMBER"/>
    <property type="match status" value="1"/>
</dbReference>
<dbReference type="InterPro" id="IPR019979">
    <property type="entry name" value="Ribosomal_uS17_CS"/>
</dbReference>
<dbReference type="PRINTS" id="PR00973">
    <property type="entry name" value="RIBOSOMALS17"/>
</dbReference>
<evidence type="ECO:0000313" key="7">
    <source>
        <dbReference type="EMBL" id="KAG9327613.1"/>
    </source>
</evidence>
<dbReference type="EMBL" id="JAIFTL010000003">
    <property type="protein sequence ID" value="KAG9327613.1"/>
    <property type="molecule type" value="Genomic_DNA"/>
</dbReference>
<evidence type="ECO:0000259" key="6">
    <source>
        <dbReference type="Pfam" id="PF16205"/>
    </source>
</evidence>
<accession>A0A9P8D3B9</accession>
<gene>
    <name evidence="7" type="ORF">KVV02_003858</name>
</gene>
<reference evidence="7" key="1">
    <citation type="submission" date="2021-07" db="EMBL/GenBank/DDBJ databases">
        <title>Draft genome of Mortierella alpina, strain LL118, isolated from an aspen leaf litter sample.</title>
        <authorList>
            <person name="Yang S."/>
            <person name="Vinatzer B.A."/>
        </authorList>
    </citation>
    <scope>NUCLEOTIDE SEQUENCE</scope>
    <source>
        <strain evidence="7">LL118</strain>
    </source>
</reference>
<feature type="region of interest" description="Disordered" evidence="5">
    <location>
        <begin position="1"/>
        <end position="23"/>
    </location>
</feature>
<dbReference type="GO" id="GO:0022627">
    <property type="term" value="C:cytosolic small ribosomal subunit"/>
    <property type="evidence" value="ECO:0007669"/>
    <property type="project" value="TreeGrafter"/>
</dbReference>
<dbReference type="GO" id="GO:0006412">
    <property type="term" value="P:translation"/>
    <property type="evidence" value="ECO:0007669"/>
    <property type="project" value="InterPro"/>
</dbReference>
<dbReference type="Proteomes" id="UP000717515">
    <property type="component" value="Unassembled WGS sequence"/>
</dbReference>
<name>A0A9P8D3B9_MORAP</name>
<dbReference type="Pfam" id="PF00366">
    <property type="entry name" value="Ribosomal_S17"/>
    <property type="match status" value="1"/>
</dbReference>
<proteinExistence type="inferred from homology"/>
<evidence type="ECO:0000256" key="5">
    <source>
        <dbReference type="SAM" id="MobiDB-lite"/>
    </source>
</evidence>
<keyword evidence="3 4" id="KW-0687">Ribonucleoprotein</keyword>
<dbReference type="PROSITE" id="PS00056">
    <property type="entry name" value="RIBOSOMAL_S17"/>
    <property type="match status" value="1"/>
</dbReference>
<dbReference type="CDD" id="cd00364">
    <property type="entry name" value="Ribosomal_uS17"/>
    <property type="match status" value="1"/>
</dbReference>
<dbReference type="Pfam" id="PF16205">
    <property type="entry name" value="Ribosomal_S17_N"/>
    <property type="match status" value="1"/>
</dbReference>
<dbReference type="NCBIfam" id="TIGR03630">
    <property type="entry name" value="uS17_arch"/>
    <property type="match status" value="1"/>
</dbReference>
<dbReference type="SUPFAM" id="SSF50249">
    <property type="entry name" value="Nucleic acid-binding proteins"/>
    <property type="match status" value="1"/>
</dbReference>
<feature type="region of interest" description="Disordered" evidence="5">
    <location>
        <begin position="42"/>
        <end position="77"/>
    </location>
</feature>
<dbReference type="PANTHER" id="PTHR10744:SF9">
    <property type="entry name" value="40S RIBOSOMAL PROTEIN S11-RELATED"/>
    <property type="match status" value="1"/>
</dbReference>
<evidence type="ECO:0000256" key="4">
    <source>
        <dbReference type="RuleBase" id="RU003872"/>
    </source>
</evidence>
<evidence type="ECO:0000256" key="1">
    <source>
        <dbReference type="ARBA" id="ARBA00010254"/>
    </source>
</evidence>
<comment type="caution">
    <text evidence="7">The sequence shown here is derived from an EMBL/GenBank/DDBJ whole genome shotgun (WGS) entry which is preliminary data.</text>
</comment>
<dbReference type="Gene3D" id="2.40.50.1000">
    <property type="match status" value="1"/>
</dbReference>
<evidence type="ECO:0000256" key="2">
    <source>
        <dbReference type="ARBA" id="ARBA00022980"/>
    </source>
</evidence>
<evidence type="ECO:0000256" key="3">
    <source>
        <dbReference type="ARBA" id="ARBA00023274"/>
    </source>
</evidence>
<dbReference type="InterPro" id="IPR012340">
    <property type="entry name" value="NA-bd_OB-fold"/>
</dbReference>
<dbReference type="FunFam" id="2.40.50.1000:FF:000001">
    <property type="entry name" value="40S ribosomal protein S11"/>
    <property type="match status" value="1"/>
</dbReference>
<organism evidence="7 8">
    <name type="scientific">Mortierella alpina</name>
    <name type="common">Oleaginous fungus</name>
    <name type="synonym">Mortierella renispora</name>
    <dbReference type="NCBI Taxonomy" id="64518"/>
    <lineage>
        <taxon>Eukaryota</taxon>
        <taxon>Fungi</taxon>
        <taxon>Fungi incertae sedis</taxon>
        <taxon>Mucoromycota</taxon>
        <taxon>Mortierellomycotina</taxon>
        <taxon>Mortierellomycetes</taxon>
        <taxon>Mortierellales</taxon>
        <taxon>Mortierellaceae</taxon>
        <taxon>Mortierella</taxon>
    </lineage>
</organism>
<dbReference type="GO" id="GO:0003735">
    <property type="term" value="F:structural constituent of ribosome"/>
    <property type="evidence" value="ECO:0007669"/>
    <property type="project" value="InterPro"/>
</dbReference>
<feature type="compositionally biased region" description="Polar residues" evidence="5">
    <location>
        <begin position="8"/>
        <end position="23"/>
    </location>
</feature>
<keyword evidence="2 4" id="KW-0689">Ribosomal protein</keyword>
<protein>
    <recommendedName>
        <fullName evidence="6">Small ribosomal subunit protein uS17 N-terminal domain-containing protein</fullName>
    </recommendedName>
</protein>
<sequence length="317" mass="35656">MSRPSALPPSSNSTERAFSSETENGCVLYLLTENELRQVNGPMRASDCSAPSAHESGEAKPNFPPNLPERPNGGQDNNMYMLTGEELRAINGAMTGHSTVSSKGSSSRSAEIITFLEQPQEGLDEQAAAQTCRPETSRFYDHVRSLRNSHIQLMYRFVREHSDLLEIEKAFQKQQGIFQNAKVAGKKSVKNNRWYKEVGLGFKTPREAIEGHYIDKKCPFTGDVSIRGRILTGEVISTKMKRTIVIRREYLHFISKYNRYEKRHKNLAAHLSPCFIGVQQGDSVTVGQCRPLSKTVRFNVLKVQKKVVKGAKNFAKF</sequence>
<comment type="similarity">
    <text evidence="1 4">Belongs to the universal ribosomal protein uS17 family.</text>
</comment>
<dbReference type="InterPro" id="IPR028333">
    <property type="entry name" value="Ribosomal_uS17_arc/euk"/>
</dbReference>